<evidence type="ECO:0000313" key="2">
    <source>
        <dbReference type="Proteomes" id="UP000260680"/>
    </source>
</evidence>
<name>A0A3E2N5X4_9FIRM</name>
<protein>
    <submittedName>
        <fullName evidence="1">Uncharacterized protein</fullName>
    </submittedName>
</protein>
<accession>A0A3E2N5X4</accession>
<evidence type="ECO:0000313" key="1">
    <source>
        <dbReference type="EMBL" id="RFZ76403.1"/>
    </source>
</evidence>
<dbReference type="AlphaFoldDB" id="A0A3E2N5X4"/>
<proteinExistence type="predicted"/>
<dbReference type="EMBL" id="QOHO01000087">
    <property type="protein sequence ID" value="RFZ76403.1"/>
    <property type="molecule type" value="Genomic_DNA"/>
</dbReference>
<dbReference type="Proteomes" id="UP000260680">
    <property type="component" value="Unassembled WGS sequence"/>
</dbReference>
<comment type="caution">
    <text evidence="1">The sequence shown here is derived from an EMBL/GenBank/DDBJ whole genome shotgun (WGS) entry which is preliminary data.</text>
</comment>
<sequence length="88" mass="10012">MELNEYWSAQAVEEYKSMLYEQKMQNYSLACELQAPHVIHKAEVKQDGDMWCCILGDLPTGVVGFGKTPKEACDEFDAVWVNGYKTNS</sequence>
<reference evidence="1 2" key="1">
    <citation type="submission" date="2018-07" db="EMBL/GenBank/DDBJ databases">
        <title>New species, Clostridium PI-S10-A1B.</title>
        <authorList>
            <person name="Krishna G."/>
            <person name="Summeta K."/>
            <person name="Shikha S."/>
            <person name="Prabhu P.B."/>
            <person name="Suresh K."/>
        </authorList>
    </citation>
    <scope>NUCLEOTIDE SEQUENCE [LARGE SCALE GENOMIC DNA]</scope>
    <source>
        <strain evidence="1 2">PI-S10-A1B</strain>
    </source>
</reference>
<dbReference type="RefSeq" id="WP_117419428.1">
    <property type="nucleotide sequence ID" value="NZ_QOHO01000087.1"/>
</dbReference>
<organism evidence="1 2">
    <name type="scientific">Lacrimispora amygdalina</name>
    <dbReference type="NCBI Taxonomy" id="253257"/>
    <lineage>
        <taxon>Bacteria</taxon>
        <taxon>Bacillati</taxon>
        <taxon>Bacillota</taxon>
        <taxon>Clostridia</taxon>
        <taxon>Lachnospirales</taxon>
        <taxon>Lachnospiraceae</taxon>
        <taxon>Lacrimispora</taxon>
    </lineage>
</organism>
<dbReference type="OrthoDB" id="9156509at2"/>
<gene>
    <name evidence="1" type="ORF">DS742_23710</name>
</gene>